<comment type="subcellular location">
    <subcellularLocation>
        <location evidence="1">Membrane</location>
        <topology evidence="1">Multi-pass membrane protein</topology>
    </subcellularLocation>
</comment>
<dbReference type="NCBIfam" id="TIGR00879">
    <property type="entry name" value="SP"/>
    <property type="match status" value="1"/>
</dbReference>
<dbReference type="PROSITE" id="PS50850">
    <property type="entry name" value="MFS"/>
    <property type="match status" value="1"/>
</dbReference>
<feature type="transmembrane region" description="Helical" evidence="8">
    <location>
        <begin position="433"/>
        <end position="453"/>
    </location>
</feature>
<reference evidence="10" key="1">
    <citation type="journal article" date="2014" name="PLoS Genet.">
        <title>Signature Gene Expression Reveals Novel Clues to the Molecular Mechanisms of Dimorphic Transition in Penicillium marneffei.</title>
        <authorList>
            <person name="Yang E."/>
            <person name="Wang G."/>
            <person name="Cai J."/>
            <person name="Woo P.C."/>
            <person name="Lau S.K."/>
            <person name="Yuen K.-Y."/>
            <person name="Chow W.-N."/>
            <person name="Lin X."/>
        </authorList>
    </citation>
    <scope>NUCLEOTIDE SEQUENCE [LARGE SCALE GENOMIC DNA]</scope>
    <source>
        <strain evidence="10">PM1</strain>
    </source>
</reference>
<protein>
    <submittedName>
        <fullName evidence="10">Quinate permease</fullName>
    </submittedName>
</protein>
<evidence type="ECO:0000256" key="4">
    <source>
        <dbReference type="ARBA" id="ARBA00022692"/>
    </source>
</evidence>
<evidence type="ECO:0000256" key="1">
    <source>
        <dbReference type="ARBA" id="ARBA00004141"/>
    </source>
</evidence>
<name>A0A093VMJ7_TALMA</name>
<dbReference type="PANTHER" id="PTHR48022">
    <property type="entry name" value="PLASTIDIC GLUCOSE TRANSPORTER 4"/>
    <property type="match status" value="1"/>
</dbReference>
<dbReference type="InterPro" id="IPR020846">
    <property type="entry name" value="MFS_dom"/>
</dbReference>
<gene>
    <name evidence="10" type="ORF">GQ26_0142520</name>
</gene>
<dbReference type="GO" id="GO:0016020">
    <property type="term" value="C:membrane"/>
    <property type="evidence" value="ECO:0007669"/>
    <property type="project" value="UniProtKB-SubCell"/>
</dbReference>
<keyword evidence="6 8" id="KW-0472">Membrane</keyword>
<comment type="caution">
    <text evidence="10">The sequence shown here is derived from an EMBL/GenBank/DDBJ whole genome shotgun (WGS) entry which is preliminary data.</text>
</comment>
<keyword evidence="3 7" id="KW-0813">Transport</keyword>
<dbReference type="GO" id="GO:0005351">
    <property type="term" value="F:carbohydrate:proton symporter activity"/>
    <property type="evidence" value="ECO:0007669"/>
    <property type="project" value="TreeGrafter"/>
</dbReference>
<evidence type="ECO:0000256" key="7">
    <source>
        <dbReference type="RuleBase" id="RU003346"/>
    </source>
</evidence>
<keyword evidence="5 8" id="KW-1133">Transmembrane helix</keyword>
<feature type="transmembrane region" description="Helical" evidence="8">
    <location>
        <begin position="368"/>
        <end position="393"/>
    </location>
</feature>
<dbReference type="Gene3D" id="1.20.1250.20">
    <property type="entry name" value="MFS general substrate transporter like domains"/>
    <property type="match status" value="1"/>
</dbReference>
<dbReference type="SUPFAM" id="SSF103473">
    <property type="entry name" value="MFS general substrate transporter"/>
    <property type="match status" value="1"/>
</dbReference>
<feature type="domain" description="Major facilitator superfamily (MFS) profile" evidence="9">
    <location>
        <begin position="1"/>
        <end position="458"/>
    </location>
</feature>
<organism evidence="10">
    <name type="scientific">Talaromyces marneffei PM1</name>
    <dbReference type="NCBI Taxonomy" id="1077442"/>
    <lineage>
        <taxon>Eukaryota</taxon>
        <taxon>Fungi</taxon>
        <taxon>Dikarya</taxon>
        <taxon>Ascomycota</taxon>
        <taxon>Pezizomycotina</taxon>
        <taxon>Eurotiomycetes</taxon>
        <taxon>Eurotiomycetidae</taxon>
        <taxon>Eurotiales</taxon>
        <taxon>Trichocomaceae</taxon>
        <taxon>Talaromyces</taxon>
        <taxon>Talaromyces sect. Talaromyces</taxon>
    </lineage>
</organism>
<keyword evidence="4 8" id="KW-0812">Transmembrane</keyword>
<evidence type="ECO:0000256" key="2">
    <source>
        <dbReference type="ARBA" id="ARBA00010992"/>
    </source>
</evidence>
<dbReference type="InterPro" id="IPR036259">
    <property type="entry name" value="MFS_trans_sf"/>
</dbReference>
<dbReference type="InterPro" id="IPR005828">
    <property type="entry name" value="MFS_sugar_transport-like"/>
</dbReference>
<comment type="similarity">
    <text evidence="2 7">Belongs to the major facilitator superfamily. Sugar transporter (TC 2.A.1.1) family.</text>
</comment>
<dbReference type="PANTHER" id="PTHR48022:SF37">
    <property type="entry name" value="MAJOR FACILITATOR SUPERFAMILY (MFS) PROFILE DOMAIN-CONTAINING PROTEIN-RELATED"/>
    <property type="match status" value="1"/>
</dbReference>
<evidence type="ECO:0000256" key="6">
    <source>
        <dbReference type="ARBA" id="ARBA00023136"/>
    </source>
</evidence>
<evidence type="ECO:0000256" key="3">
    <source>
        <dbReference type="ARBA" id="ARBA00022448"/>
    </source>
</evidence>
<sequence length="507" mass="56810">MPLPPRWYQVPAFCSLAVKSIHGANIDMMIVLDRRLCLTRIFPFRIGLVVSMLTTGAFFGAALAGPTGDYLGRRWTIAIGSLIFCLGGGLQTGAQNISYLYTGRFFAGFACTVPNIVFTNRAGILTMIVPPYQAELCHPDIRGRVTSLQQFMLGVGALCASWISYGTYIGFSPSDSAQWRVSLGIQIIPAVILGSLIMIFPESPRWLIDNGREAEGLKVLARLHSHGDENDSWVRAEFSLIQESITFEHENEAKSYVELFTSRSAFRRLFLCCALQASIQMTGVSAIQYYSVEIFNQIGISGDQTLRYQAINSVIALLGEFSCMMLIDRFGRRWPLIMGNQANMVTFIIACILLALYPPEANNSGAHWGFIIMTWLYNFSFSATCGPLSWIIPAEVFDTRTRAKGVSIATMTSFAFNTMIGQVTPIAMQNVRYRYWVVFIICNFTNALFFWLLMPETSKLPLEEMNSLFTNAPWIVVGLKKEDYVSHLERRLEEVEGKIESNAAHYE</sequence>
<dbReference type="Pfam" id="PF00083">
    <property type="entry name" value="Sugar_tr"/>
    <property type="match status" value="1"/>
</dbReference>
<evidence type="ECO:0000256" key="8">
    <source>
        <dbReference type="SAM" id="Phobius"/>
    </source>
</evidence>
<feature type="transmembrane region" description="Helical" evidence="8">
    <location>
        <begin position="151"/>
        <end position="171"/>
    </location>
</feature>
<accession>A0A093VMJ7</accession>
<feature type="transmembrane region" description="Helical" evidence="8">
    <location>
        <begin position="183"/>
        <end position="200"/>
    </location>
</feature>
<dbReference type="FunFam" id="1.20.1250.20:FF:000090">
    <property type="entry name" value="MFS sugar transporter, putative"/>
    <property type="match status" value="1"/>
</dbReference>
<feature type="transmembrane region" description="Helical" evidence="8">
    <location>
        <begin position="405"/>
        <end position="427"/>
    </location>
</feature>
<evidence type="ECO:0000313" key="10">
    <source>
        <dbReference type="EMBL" id="KFX47876.1"/>
    </source>
</evidence>
<dbReference type="InterPro" id="IPR003663">
    <property type="entry name" value="Sugar/inositol_transpt"/>
</dbReference>
<dbReference type="InterPro" id="IPR050360">
    <property type="entry name" value="MFS_Sugar_Transporters"/>
</dbReference>
<evidence type="ECO:0000259" key="9">
    <source>
        <dbReference type="PROSITE" id="PS50850"/>
    </source>
</evidence>
<dbReference type="EMBL" id="JPOX01000014">
    <property type="protein sequence ID" value="KFX47876.1"/>
    <property type="molecule type" value="Genomic_DNA"/>
</dbReference>
<dbReference type="AlphaFoldDB" id="A0A093VMJ7"/>
<proteinExistence type="inferred from homology"/>
<feature type="transmembrane region" description="Helical" evidence="8">
    <location>
        <begin position="334"/>
        <end position="356"/>
    </location>
</feature>
<feature type="transmembrane region" description="Helical" evidence="8">
    <location>
        <begin position="75"/>
        <end position="93"/>
    </location>
</feature>
<evidence type="ECO:0000256" key="5">
    <source>
        <dbReference type="ARBA" id="ARBA00022989"/>
    </source>
</evidence>
<feature type="transmembrane region" description="Helical" evidence="8">
    <location>
        <begin position="42"/>
        <end position="63"/>
    </location>
</feature>
<dbReference type="PRINTS" id="PR00171">
    <property type="entry name" value="SUGRTRNSPORT"/>
</dbReference>